<reference evidence="2" key="1">
    <citation type="journal article" date="2023" name="bioRxiv">
        <title>Improved chromosome-level genome assembly for marigold (Tagetes erecta).</title>
        <authorList>
            <person name="Jiang F."/>
            <person name="Yuan L."/>
            <person name="Wang S."/>
            <person name="Wang H."/>
            <person name="Xu D."/>
            <person name="Wang A."/>
            <person name="Fan W."/>
        </authorList>
    </citation>
    <scope>NUCLEOTIDE SEQUENCE</scope>
    <source>
        <strain evidence="2">WSJ</strain>
        <tissue evidence="2">Leaf</tissue>
    </source>
</reference>
<evidence type="ECO:0000313" key="3">
    <source>
        <dbReference type="Proteomes" id="UP001229421"/>
    </source>
</evidence>
<proteinExistence type="predicted"/>
<dbReference type="EMBL" id="JAUHHV010000002">
    <property type="protein sequence ID" value="KAK1432326.1"/>
    <property type="molecule type" value="Genomic_DNA"/>
</dbReference>
<dbReference type="PANTHER" id="PTHR33526">
    <property type="entry name" value="OS07G0123800 PROTEIN"/>
    <property type="match status" value="1"/>
</dbReference>
<protein>
    <submittedName>
        <fullName evidence="2">Uncharacterized protein</fullName>
    </submittedName>
</protein>
<evidence type="ECO:0000313" key="2">
    <source>
        <dbReference type="EMBL" id="KAK1432326.1"/>
    </source>
</evidence>
<organism evidence="2 3">
    <name type="scientific">Tagetes erecta</name>
    <name type="common">African marigold</name>
    <dbReference type="NCBI Taxonomy" id="13708"/>
    <lineage>
        <taxon>Eukaryota</taxon>
        <taxon>Viridiplantae</taxon>
        <taxon>Streptophyta</taxon>
        <taxon>Embryophyta</taxon>
        <taxon>Tracheophyta</taxon>
        <taxon>Spermatophyta</taxon>
        <taxon>Magnoliopsida</taxon>
        <taxon>eudicotyledons</taxon>
        <taxon>Gunneridae</taxon>
        <taxon>Pentapetalae</taxon>
        <taxon>asterids</taxon>
        <taxon>campanulids</taxon>
        <taxon>Asterales</taxon>
        <taxon>Asteraceae</taxon>
        <taxon>Asteroideae</taxon>
        <taxon>Heliantheae alliance</taxon>
        <taxon>Tageteae</taxon>
        <taxon>Tagetes</taxon>
    </lineage>
</organism>
<dbReference type="Proteomes" id="UP001229421">
    <property type="component" value="Unassembled WGS sequence"/>
</dbReference>
<dbReference type="AlphaFoldDB" id="A0AAD8L3X9"/>
<sequence>MIMKSAKTSCHKKPMTIATIIKTPVRVISKALDLYVKGVNNFSNSYNRPFVAMDTNSNRSRLPRSFSTGRLSDNDQPQASALVRSISTTATGNMQRFEHHQPQIRSYRSRKGVSRSCSVGMGKIDEDRVSSFRDNDFSSSYSRVSSKRSKFM</sequence>
<dbReference type="PANTHER" id="PTHR33526:SF13">
    <property type="entry name" value="TYROSINE-PROTEIN PHOSPHATASE 3-LIKE"/>
    <property type="match status" value="1"/>
</dbReference>
<accession>A0AAD8L3X9</accession>
<comment type="caution">
    <text evidence="2">The sequence shown here is derived from an EMBL/GenBank/DDBJ whole genome shotgun (WGS) entry which is preliminary data.</text>
</comment>
<name>A0AAD8L3X9_TARER</name>
<feature type="region of interest" description="Disordered" evidence="1">
    <location>
        <begin position="57"/>
        <end position="78"/>
    </location>
</feature>
<evidence type="ECO:0000256" key="1">
    <source>
        <dbReference type="SAM" id="MobiDB-lite"/>
    </source>
</evidence>
<feature type="region of interest" description="Disordered" evidence="1">
    <location>
        <begin position="90"/>
        <end position="119"/>
    </location>
</feature>
<keyword evidence="3" id="KW-1185">Reference proteome</keyword>
<gene>
    <name evidence="2" type="ORF">QVD17_09221</name>
</gene>